<dbReference type="InterPro" id="IPR027417">
    <property type="entry name" value="P-loop_NTPase"/>
</dbReference>
<dbReference type="Pfam" id="PF00005">
    <property type="entry name" value="ABC_tran"/>
    <property type="match status" value="1"/>
</dbReference>
<dbReference type="PROSITE" id="PS00211">
    <property type="entry name" value="ABC_TRANSPORTER_1"/>
    <property type="match status" value="1"/>
</dbReference>
<keyword evidence="4 6" id="KW-0067">ATP-binding</keyword>
<dbReference type="RefSeq" id="WP_203192816.1">
    <property type="nucleotide sequence ID" value="NZ_CP063362.1"/>
</dbReference>
<sequence>MPSAFIEARGVSKRFGGAAGVLALDAIGLEIGEGEFVSLLGPSGCGKSTFLRCLAGLETPSTGTLALEGRPICGPPEALGIAFQRDALLDWFDILENVLLPADFGGKRKADFVPKARELLQMVGLKDFAHAYPAALSGGMRQRAAICRSLLMDPRLLLMDEPFGALDALTRDQLNVDLHHLWLRRRMTTVFVTHSISEAVFLSSRIVVFSPRPGRIVENVVLDLPAERRLAVKETPEFLSYTRHFRHLFETMGLIHD</sequence>
<proteinExistence type="inferred from homology"/>
<reference evidence="6 7" key="1">
    <citation type="submission" date="2020-10" db="EMBL/GenBank/DDBJ databases">
        <title>Degradation of 1,4-Dioxane by Xanthobacter sp. YN2, via a Novel Group-2 Soluble Di-Iron Monooxygenase.</title>
        <authorList>
            <person name="Ma F."/>
            <person name="Wang Y."/>
            <person name="Yang J."/>
            <person name="Guo H."/>
            <person name="Su D."/>
            <person name="Yu L."/>
        </authorList>
    </citation>
    <scope>NUCLEOTIDE SEQUENCE [LARGE SCALE GENOMIC DNA]</scope>
    <source>
        <strain evidence="6 7">YN2</strain>
    </source>
</reference>
<feature type="domain" description="ABC transporter" evidence="5">
    <location>
        <begin position="6"/>
        <end position="238"/>
    </location>
</feature>
<gene>
    <name evidence="6" type="ORF">EZH22_23445</name>
</gene>
<dbReference type="SMART" id="SM00382">
    <property type="entry name" value="AAA"/>
    <property type="match status" value="1"/>
</dbReference>
<dbReference type="PANTHER" id="PTHR42788">
    <property type="entry name" value="TAURINE IMPORT ATP-BINDING PROTEIN-RELATED"/>
    <property type="match status" value="1"/>
</dbReference>
<organism evidence="6 7">
    <name type="scientific">Xanthobacter dioxanivorans</name>
    <dbReference type="NCBI Taxonomy" id="2528964"/>
    <lineage>
        <taxon>Bacteria</taxon>
        <taxon>Pseudomonadati</taxon>
        <taxon>Pseudomonadota</taxon>
        <taxon>Alphaproteobacteria</taxon>
        <taxon>Hyphomicrobiales</taxon>
        <taxon>Xanthobacteraceae</taxon>
        <taxon>Xanthobacter</taxon>
    </lineage>
</organism>
<keyword evidence="7" id="KW-1185">Reference proteome</keyword>
<dbReference type="PROSITE" id="PS50893">
    <property type="entry name" value="ABC_TRANSPORTER_2"/>
    <property type="match status" value="1"/>
</dbReference>
<dbReference type="InterPro" id="IPR050166">
    <property type="entry name" value="ABC_transporter_ATP-bind"/>
</dbReference>
<dbReference type="EMBL" id="CP063362">
    <property type="protein sequence ID" value="QRG05944.1"/>
    <property type="molecule type" value="Genomic_DNA"/>
</dbReference>
<dbReference type="Proteomes" id="UP000596427">
    <property type="component" value="Chromosome"/>
</dbReference>
<dbReference type="CDD" id="cd03293">
    <property type="entry name" value="ABC_NrtD_SsuB_transporters"/>
    <property type="match status" value="1"/>
</dbReference>
<dbReference type="GO" id="GO:0016887">
    <property type="term" value="F:ATP hydrolysis activity"/>
    <property type="evidence" value="ECO:0007669"/>
    <property type="project" value="InterPro"/>
</dbReference>
<name>A0A974PMJ0_9HYPH</name>
<evidence type="ECO:0000259" key="5">
    <source>
        <dbReference type="PROSITE" id="PS50893"/>
    </source>
</evidence>
<evidence type="ECO:0000256" key="2">
    <source>
        <dbReference type="ARBA" id="ARBA00022448"/>
    </source>
</evidence>
<dbReference type="AlphaFoldDB" id="A0A974PMJ0"/>
<dbReference type="InterPro" id="IPR017871">
    <property type="entry name" value="ABC_transporter-like_CS"/>
</dbReference>
<dbReference type="Gene3D" id="3.40.50.300">
    <property type="entry name" value="P-loop containing nucleotide triphosphate hydrolases"/>
    <property type="match status" value="1"/>
</dbReference>
<comment type="similarity">
    <text evidence="1">Belongs to the ABC transporter superfamily.</text>
</comment>
<evidence type="ECO:0000313" key="7">
    <source>
        <dbReference type="Proteomes" id="UP000596427"/>
    </source>
</evidence>
<evidence type="ECO:0000256" key="1">
    <source>
        <dbReference type="ARBA" id="ARBA00005417"/>
    </source>
</evidence>
<keyword evidence="2" id="KW-0813">Transport</keyword>
<evidence type="ECO:0000256" key="4">
    <source>
        <dbReference type="ARBA" id="ARBA00022840"/>
    </source>
</evidence>
<dbReference type="InterPro" id="IPR003593">
    <property type="entry name" value="AAA+_ATPase"/>
</dbReference>
<dbReference type="SUPFAM" id="SSF52540">
    <property type="entry name" value="P-loop containing nucleoside triphosphate hydrolases"/>
    <property type="match status" value="1"/>
</dbReference>
<protein>
    <submittedName>
        <fullName evidence="6">ABC transporter ATP-binding protein</fullName>
    </submittedName>
</protein>
<evidence type="ECO:0000256" key="3">
    <source>
        <dbReference type="ARBA" id="ARBA00022741"/>
    </source>
</evidence>
<dbReference type="GO" id="GO:0005524">
    <property type="term" value="F:ATP binding"/>
    <property type="evidence" value="ECO:0007669"/>
    <property type="project" value="UniProtKB-KW"/>
</dbReference>
<dbReference type="KEGG" id="xdi:EZH22_23445"/>
<keyword evidence="3" id="KW-0547">Nucleotide-binding</keyword>
<evidence type="ECO:0000313" key="6">
    <source>
        <dbReference type="EMBL" id="QRG05944.1"/>
    </source>
</evidence>
<accession>A0A974PMJ0</accession>
<dbReference type="InterPro" id="IPR003439">
    <property type="entry name" value="ABC_transporter-like_ATP-bd"/>
</dbReference>
<dbReference type="PANTHER" id="PTHR42788:SF13">
    <property type="entry name" value="ALIPHATIC SULFONATES IMPORT ATP-BINDING PROTEIN SSUB"/>
    <property type="match status" value="1"/>
</dbReference>